<feature type="domain" description="PAC" evidence="2">
    <location>
        <begin position="236"/>
        <end position="287"/>
    </location>
</feature>
<dbReference type="SMART" id="SM00086">
    <property type="entry name" value="PAC"/>
    <property type="match status" value="2"/>
</dbReference>
<dbReference type="Gene3D" id="3.10.450.50">
    <property type="match status" value="1"/>
</dbReference>
<dbReference type="AlphaFoldDB" id="A0A842JB09"/>
<dbReference type="InterPro" id="IPR032710">
    <property type="entry name" value="NTF2-like_dom_sf"/>
</dbReference>
<dbReference type="InterPro" id="IPR013656">
    <property type="entry name" value="PAS_4"/>
</dbReference>
<organism evidence="4 5">
    <name type="scientific">Gordonibacter massiliensis</name>
    <name type="common">ex Traore et al. 2017</name>
    <dbReference type="NCBI Taxonomy" id="1841863"/>
    <lineage>
        <taxon>Bacteria</taxon>
        <taxon>Bacillati</taxon>
        <taxon>Actinomycetota</taxon>
        <taxon>Coriobacteriia</taxon>
        <taxon>Eggerthellales</taxon>
        <taxon>Eggerthellaceae</taxon>
        <taxon>Gordonibacter</taxon>
    </lineage>
</organism>
<dbReference type="PANTHER" id="PTHR44757:SF2">
    <property type="entry name" value="BIOFILM ARCHITECTURE MAINTENANCE PROTEIN MBAA"/>
    <property type="match status" value="1"/>
</dbReference>
<evidence type="ECO:0000259" key="1">
    <source>
        <dbReference type="PROSITE" id="PS50112"/>
    </source>
</evidence>
<dbReference type="Gene3D" id="3.30.450.20">
    <property type="entry name" value="PAS domain"/>
    <property type="match status" value="2"/>
</dbReference>
<dbReference type="InterPro" id="IPR000160">
    <property type="entry name" value="GGDEF_dom"/>
</dbReference>
<gene>
    <name evidence="4" type="ORF">H7313_08280</name>
</gene>
<dbReference type="Gene3D" id="3.30.70.270">
    <property type="match status" value="1"/>
</dbReference>
<dbReference type="InterPro" id="IPR043128">
    <property type="entry name" value="Rev_trsase/Diguanyl_cyclase"/>
</dbReference>
<reference evidence="4 5" key="1">
    <citation type="submission" date="2020-08" db="EMBL/GenBank/DDBJ databases">
        <authorList>
            <person name="Liu C."/>
            <person name="Sun Q."/>
        </authorList>
    </citation>
    <scope>NUCLEOTIDE SEQUENCE [LARGE SCALE GENOMIC DNA]</scope>
    <source>
        <strain evidence="4 5">N22</strain>
    </source>
</reference>
<protein>
    <submittedName>
        <fullName evidence="4">Diguanylate cyclase</fullName>
    </submittedName>
</protein>
<dbReference type="SUPFAM" id="SSF55073">
    <property type="entry name" value="Nucleotide cyclase"/>
    <property type="match status" value="1"/>
</dbReference>
<dbReference type="Proteomes" id="UP000587396">
    <property type="component" value="Unassembled WGS sequence"/>
</dbReference>
<dbReference type="PANTHER" id="PTHR44757">
    <property type="entry name" value="DIGUANYLATE CYCLASE DGCP"/>
    <property type="match status" value="1"/>
</dbReference>
<dbReference type="PROSITE" id="PS50887">
    <property type="entry name" value="GGDEF"/>
    <property type="match status" value="1"/>
</dbReference>
<dbReference type="SUPFAM" id="SSF54427">
    <property type="entry name" value="NTF2-like"/>
    <property type="match status" value="1"/>
</dbReference>
<dbReference type="NCBIfam" id="TIGR00254">
    <property type="entry name" value="GGDEF"/>
    <property type="match status" value="1"/>
</dbReference>
<dbReference type="InterPro" id="IPR052155">
    <property type="entry name" value="Biofilm_reg_signaling"/>
</dbReference>
<dbReference type="RefSeq" id="WP_185905196.1">
    <property type="nucleotide sequence ID" value="NZ_JACMSE010000005.1"/>
</dbReference>
<evidence type="ECO:0000313" key="4">
    <source>
        <dbReference type="EMBL" id="MBC2889342.1"/>
    </source>
</evidence>
<feature type="domain" description="PAS" evidence="1">
    <location>
        <begin position="184"/>
        <end position="233"/>
    </location>
</feature>
<dbReference type="InterPro" id="IPR013655">
    <property type="entry name" value="PAS_fold_3"/>
</dbReference>
<dbReference type="CDD" id="cd00130">
    <property type="entry name" value="PAS"/>
    <property type="match status" value="2"/>
</dbReference>
<dbReference type="InterPro" id="IPR035965">
    <property type="entry name" value="PAS-like_dom_sf"/>
</dbReference>
<feature type="domain" description="PAC" evidence="2">
    <location>
        <begin position="363"/>
        <end position="417"/>
    </location>
</feature>
<dbReference type="EMBL" id="JACMSE010000005">
    <property type="protein sequence ID" value="MBC2889342.1"/>
    <property type="molecule type" value="Genomic_DNA"/>
</dbReference>
<accession>A0A842JB09</accession>
<feature type="domain" description="GGDEF" evidence="3">
    <location>
        <begin position="448"/>
        <end position="578"/>
    </location>
</feature>
<name>A0A842JB09_9ACTN</name>
<dbReference type="InterPro" id="IPR000014">
    <property type="entry name" value="PAS"/>
</dbReference>
<keyword evidence="5" id="KW-1185">Reference proteome</keyword>
<dbReference type="Pfam" id="PF08448">
    <property type="entry name" value="PAS_4"/>
    <property type="match status" value="1"/>
</dbReference>
<proteinExistence type="predicted"/>
<dbReference type="InterPro" id="IPR001610">
    <property type="entry name" value="PAC"/>
</dbReference>
<dbReference type="PROSITE" id="PS50112">
    <property type="entry name" value="PAS"/>
    <property type="match status" value="1"/>
</dbReference>
<dbReference type="NCBIfam" id="TIGR00229">
    <property type="entry name" value="sensory_box"/>
    <property type="match status" value="1"/>
</dbReference>
<sequence>MNPLFDKAIAFVSETVRLFYSGKDIERVVARFTDDFSWIGAGEVEFSTDSAAIASYLVERAPLAPPCEVFDEEFHLVNVGDRSCTVMGRYHVRTGADSGLVLEEFQRCSYELVDADGEFKIRHVHVSNPYQAMKDEAYFPFEAGRQSYEYLQQLVREKTETIDLITANVNGGLKVSEEREPYGLVYVNEGLARMLGYSVDEFMRMSGGTAAGVVHETDRERALADVRRCFSQGSTYETEYRVRKKSGELVWILDSGRKMETADGSVKISSLLMDITSRKKAEQALLLEQERYRIALRSVTDVLFEYDIVEDVLVEFERGLESADDVPPDERRYPHYTASGSSGRIHPDDFGRLAEALSTGCSTTMEVRHLLPERAPGWRWIRLHALMLRDAEGRPVRTIGSWRDVTEERRRLEELEDQARRDPLTKLFNQGMASDLVERELPACAERGTGALFVVDVDDFKAVNDTYGHLAGDDLLVCVARSLMETLGEEEGFAARIGGDEFVAFLPNVDAAQAHEAGARLNSASAGLQVSGRPVTLSVGAALAGADGDDYESLFAAADRALYEAKRRGKDRMLFADGSA</sequence>
<dbReference type="Pfam" id="PF13474">
    <property type="entry name" value="SnoaL_3"/>
    <property type="match status" value="1"/>
</dbReference>
<dbReference type="InterPro" id="IPR037401">
    <property type="entry name" value="SnoaL-like"/>
</dbReference>
<evidence type="ECO:0000259" key="3">
    <source>
        <dbReference type="PROSITE" id="PS50887"/>
    </source>
</evidence>
<dbReference type="InterPro" id="IPR029787">
    <property type="entry name" value="Nucleotide_cyclase"/>
</dbReference>
<comment type="caution">
    <text evidence="4">The sequence shown here is derived from an EMBL/GenBank/DDBJ whole genome shotgun (WGS) entry which is preliminary data.</text>
</comment>
<evidence type="ECO:0000313" key="5">
    <source>
        <dbReference type="Proteomes" id="UP000587396"/>
    </source>
</evidence>
<dbReference type="SUPFAM" id="SSF55785">
    <property type="entry name" value="PYP-like sensor domain (PAS domain)"/>
    <property type="match status" value="2"/>
</dbReference>
<dbReference type="Pfam" id="PF08447">
    <property type="entry name" value="PAS_3"/>
    <property type="match status" value="1"/>
</dbReference>
<dbReference type="InterPro" id="IPR000700">
    <property type="entry name" value="PAS-assoc_C"/>
</dbReference>
<evidence type="ECO:0000259" key="2">
    <source>
        <dbReference type="PROSITE" id="PS50113"/>
    </source>
</evidence>
<dbReference type="CDD" id="cd01949">
    <property type="entry name" value="GGDEF"/>
    <property type="match status" value="1"/>
</dbReference>
<dbReference type="SMART" id="SM00267">
    <property type="entry name" value="GGDEF"/>
    <property type="match status" value="1"/>
</dbReference>
<dbReference type="Pfam" id="PF00990">
    <property type="entry name" value="GGDEF"/>
    <property type="match status" value="1"/>
</dbReference>
<dbReference type="PROSITE" id="PS50113">
    <property type="entry name" value="PAC"/>
    <property type="match status" value="2"/>
</dbReference>